<evidence type="ECO:0000259" key="2">
    <source>
        <dbReference type="PROSITE" id="PS50263"/>
    </source>
</evidence>
<protein>
    <submittedName>
        <fullName evidence="3">Carbon-nitrogen hydrolase</fullName>
    </submittedName>
</protein>
<comment type="caution">
    <text evidence="3">The sequence shown here is derived from an EMBL/GenBank/DDBJ whole genome shotgun (WGS) entry which is preliminary data.</text>
</comment>
<dbReference type="PROSITE" id="PS01227">
    <property type="entry name" value="UPF0012"/>
    <property type="match status" value="1"/>
</dbReference>
<dbReference type="Pfam" id="PF00795">
    <property type="entry name" value="CN_hydrolase"/>
    <property type="match status" value="1"/>
</dbReference>
<dbReference type="Proteomes" id="UP000273252">
    <property type="component" value="Unassembled WGS sequence"/>
</dbReference>
<organism evidence="3 4">
    <name type="scientific">Vibrio sinensis</name>
    <dbReference type="NCBI Taxonomy" id="2302434"/>
    <lineage>
        <taxon>Bacteria</taxon>
        <taxon>Pseudomonadati</taxon>
        <taxon>Pseudomonadota</taxon>
        <taxon>Gammaproteobacteria</taxon>
        <taxon>Vibrionales</taxon>
        <taxon>Vibrionaceae</taxon>
        <taxon>Vibrio</taxon>
    </lineage>
</organism>
<keyword evidence="3" id="KW-0378">Hydrolase</keyword>
<proteinExistence type="inferred from homology"/>
<evidence type="ECO:0000313" key="4">
    <source>
        <dbReference type="Proteomes" id="UP000273252"/>
    </source>
</evidence>
<evidence type="ECO:0000256" key="1">
    <source>
        <dbReference type="ARBA" id="ARBA00010613"/>
    </source>
</evidence>
<dbReference type="Gene3D" id="3.60.110.10">
    <property type="entry name" value="Carbon-nitrogen hydrolase"/>
    <property type="match status" value="1"/>
</dbReference>
<dbReference type="InterPro" id="IPR001110">
    <property type="entry name" value="UPF0012_CS"/>
</dbReference>
<dbReference type="AlphaFoldDB" id="A0A3A6REV3"/>
<dbReference type="PANTHER" id="PTHR23088">
    <property type="entry name" value="NITRILASE-RELATED"/>
    <property type="match status" value="1"/>
</dbReference>
<evidence type="ECO:0000313" key="3">
    <source>
        <dbReference type="EMBL" id="RJX75662.1"/>
    </source>
</evidence>
<accession>A0A3A6REV3</accession>
<dbReference type="SUPFAM" id="SSF56317">
    <property type="entry name" value="Carbon-nitrogen hydrolase"/>
    <property type="match status" value="1"/>
</dbReference>
<keyword evidence="4" id="KW-1185">Reference proteome</keyword>
<comment type="similarity">
    <text evidence="1">Belongs to the carbon-nitrogen hydrolase superfamily. NIT1/NIT2 family.</text>
</comment>
<reference evidence="3 4" key="1">
    <citation type="submission" date="2018-08" db="EMBL/GenBank/DDBJ databases">
        <title>Vibrio isolated from the Eastern China Marginal Seas.</title>
        <authorList>
            <person name="Li Y."/>
        </authorList>
    </citation>
    <scope>NUCLEOTIDE SEQUENCE [LARGE SCALE GENOMIC DNA]</scope>
    <source>
        <strain evidence="3 4">BEI233</strain>
    </source>
</reference>
<feature type="domain" description="CN hydrolase" evidence="2">
    <location>
        <begin position="5"/>
        <end position="244"/>
    </location>
</feature>
<dbReference type="GO" id="GO:0016787">
    <property type="term" value="F:hydrolase activity"/>
    <property type="evidence" value="ECO:0007669"/>
    <property type="project" value="UniProtKB-KW"/>
</dbReference>
<dbReference type="RefSeq" id="WP_120029418.1">
    <property type="nucleotide sequence ID" value="NZ_QVMU01000001.1"/>
</dbReference>
<dbReference type="PANTHER" id="PTHR23088:SF27">
    <property type="entry name" value="DEAMINATED GLUTATHIONE AMIDASE"/>
    <property type="match status" value="1"/>
</dbReference>
<dbReference type="EMBL" id="QVMU01000001">
    <property type="protein sequence ID" value="RJX75662.1"/>
    <property type="molecule type" value="Genomic_DNA"/>
</dbReference>
<dbReference type="OrthoDB" id="9803803at2"/>
<dbReference type="InterPro" id="IPR036526">
    <property type="entry name" value="C-N_Hydrolase_sf"/>
</dbReference>
<sequence>MKHVIQLAMIQPGGVPGNVEENIALAIKQCRAAAVDGANFLCLPELFNTGYHLQYLAGDTVSLGEQWHSSTFSLFSSLAKELGVYILCPIVEPTPIPGVVYNSALLFDDEGNQLTSYAKTHLWALEASYFRAGDAIEAVETKFGRVGILICYDIGFPEAARTLCKDGVELLLVPAAWRIQDKDMWDINLRQRALENNFFVAGINATMDFDGLNLFGHSYACNPRGTVIAQMDDKPGYQIVEIALNEVKRYRQEIPYLKDRRPTLYR</sequence>
<dbReference type="InterPro" id="IPR003010">
    <property type="entry name" value="C-N_Hydrolase"/>
</dbReference>
<name>A0A3A6REV3_9VIBR</name>
<gene>
    <name evidence="3" type="ORF">DZ860_03020</name>
</gene>
<dbReference type="PROSITE" id="PS50263">
    <property type="entry name" value="CN_HYDROLASE"/>
    <property type="match status" value="1"/>
</dbReference>